<reference evidence="2" key="1">
    <citation type="submission" date="2017-05" db="EMBL/GenBank/DDBJ databases">
        <authorList>
            <person name="Kreiswirth B."/>
            <person name="Manca C."/>
            <person name="Chen L."/>
            <person name="Evans S."/>
            <person name="Fowler V."/>
            <person name="Patel R."/>
            <person name="Chambers H."/>
            <person name="Bonomo R."/>
            <person name="Paul V."/>
            <person name="Sankar J."/>
            <person name="Gaind R."/>
            <person name="Ray P."/>
            <person name="Gautam V."/>
            <person name="Biswal M."/>
            <person name="Datta S."/>
            <person name="Walia K."/>
            <person name="Adams M."/>
            <person name="Nelson K."/>
            <person name="Sutton G."/>
            <person name="Fouts D."/>
            <person name="Hujer K."/>
            <person name="Hujer A."/>
        </authorList>
    </citation>
    <scope>NUCLEOTIDE SEQUENCE [LARGE SCALE GENOMIC DNA]</scope>
    <source>
        <strain evidence="2">PR350</strain>
    </source>
</reference>
<comment type="caution">
    <text evidence="1">The sequence shown here is derived from an EMBL/GenBank/DDBJ whole genome shotgun (WGS) entry which is preliminary data.</text>
</comment>
<protein>
    <recommendedName>
        <fullName evidence="3">AraC family transcriptional regulator</fullName>
    </recommendedName>
</protein>
<dbReference type="AlphaFoldDB" id="A0A2C9X1Q0"/>
<accession>A0A2C9X1Q0</accession>
<dbReference type="Proteomes" id="UP000194699">
    <property type="component" value="Unassembled WGS sequence"/>
</dbReference>
<organism evidence="1 2">
    <name type="scientific">Acinetobacter baumannii</name>
    <dbReference type="NCBI Taxonomy" id="470"/>
    <lineage>
        <taxon>Bacteria</taxon>
        <taxon>Pseudomonadati</taxon>
        <taxon>Pseudomonadota</taxon>
        <taxon>Gammaproteobacteria</taxon>
        <taxon>Moraxellales</taxon>
        <taxon>Moraxellaceae</taxon>
        <taxon>Acinetobacter</taxon>
        <taxon>Acinetobacter calcoaceticus/baumannii complex</taxon>
    </lineage>
</organism>
<evidence type="ECO:0000313" key="2">
    <source>
        <dbReference type="Proteomes" id="UP000194699"/>
    </source>
</evidence>
<proteinExistence type="predicted"/>
<name>A0A2C9X1Q0_ACIBA</name>
<evidence type="ECO:0008006" key="3">
    <source>
        <dbReference type="Google" id="ProtNLM"/>
    </source>
</evidence>
<dbReference type="EMBL" id="NGEL01000193">
    <property type="protein sequence ID" value="OTM78787.1"/>
    <property type="molecule type" value="Genomic_DNA"/>
</dbReference>
<gene>
    <name evidence="1" type="ORF">B9X95_20430</name>
</gene>
<evidence type="ECO:0000313" key="1">
    <source>
        <dbReference type="EMBL" id="OTM78787.1"/>
    </source>
</evidence>
<sequence length="73" mass="8482">MTPELPGTYINLLADIVKRRGISCEQFLEGSGVTPEQLKKPYWYVEFNTLNNLLEHAIQLTHEPALAVIWRWK</sequence>